<comment type="caution">
    <text evidence="9">The sequence shown here is derived from an EMBL/GenBank/DDBJ whole genome shotgun (WGS) entry which is preliminary data.</text>
</comment>
<gene>
    <name evidence="9" type="ORF">BDN70DRAFT_841162</name>
</gene>
<dbReference type="AlphaFoldDB" id="A0A9P5YT04"/>
<dbReference type="PANTHER" id="PTHR11002:SF76">
    <property type="entry name" value="CARBONIC ANHYDRASE"/>
    <property type="match status" value="1"/>
</dbReference>
<organism evidence="9 10">
    <name type="scientific">Pholiota conissans</name>
    <dbReference type="NCBI Taxonomy" id="109636"/>
    <lineage>
        <taxon>Eukaryota</taxon>
        <taxon>Fungi</taxon>
        <taxon>Dikarya</taxon>
        <taxon>Basidiomycota</taxon>
        <taxon>Agaricomycotina</taxon>
        <taxon>Agaricomycetes</taxon>
        <taxon>Agaricomycetidae</taxon>
        <taxon>Agaricales</taxon>
        <taxon>Agaricineae</taxon>
        <taxon>Strophariaceae</taxon>
        <taxon>Pholiota</taxon>
    </lineage>
</organism>
<reference evidence="9" key="1">
    <citation type="submission" date="2020-11" db="EMBL/GenBank/DDBJ databases">
        <authorList>
            <consortium name="DOE Joint Genome Institute"/>
            <person name="Ahrendt S."/>
            <person name="Riley R."/>
            <person name="Andreopoulos W."/>
            <person name="Labutti K."/>
            <person name="Pangilinan J."/>
            <person name="Ruiz-Duenas F.J."/>
            <person name="Barrasa J.M."/>
            <person name="Sanchez-Garcia M."/>
            <person name="Camarero S."/>
            <person name="Miyauchi S."/>
            <person name="Serrano A."/>
            <person name="Linde D."/>
            <person name="Babiker R."/>
            <person name="Drula E."/>
            <person name="Ayuso-Fernandez I."/>
            <person name="Pacheco R."/>
            <person name="Padilla G."/>
            <person name="Ferreira P."/>
            <person name="Barriuso J."/>
            <person name="Kellner H."/>
            <person name="Castanera R."/>
            <person name="Alfaro M."/>
            <person name="Ramirez L."/>
            <person name="Pisabarro A.G."/>
            <person name="Kuo A."/>
            <person name="Tritt A."/>
            <person name="Lipzen A."/>
            <person name="He G."/>
            <person name="Yan M."/>
            <person name="Ng V."/>
            <person name="Cullen D."/>
            <person name="Martin F."/>
            <person name="Rosso M.-N."/>
            <person name="Henrissat B."/>
            <person name="Hibbett D."/>
            <person name="Martinez A.T."/>
            <person name="Grigoriev I.V."/>
        </authorList>
    </citation>
    <scope>NUCLEOTIDE SEQUENCE</scope>
    <source>
        <strain evidence="9">CIRM-BRFM 674</strain>
    </source>
</reference>
<dbReference type="GO" id="GO:0004089">
    <property type="term" value="F:carbonate dehydratase activity"/>
    <property type="evidence" value="ECO:0007669"/>
    <property type="project" value="UniProtKB-UniRule"/>
</dbReference>
<keyword evidence="5 8" id="KW-0456">Lyase</keyword>
<comment type="similarity">
    <text evidence="1 8">Belongs to the beta-class carbonic anhydrase family.</text>
</comment>
<dbReference type="Proteomes" id="UP000807469">
    <property type="component" value="Unassembled WGS sequence"/>
</dbReference>
<name>A0A9P5YT04_9AGAR</name>
<keyword evidence="4 7" id="KW-0862">Zinc</keyword>
<dbReference type="Pfam" id="PF00484">
    <property type="entry name" value="Pro_CA"/>
    <property type="match status" value="1"/>
</dbReference>
<keyword evidence="3 7" id="KW-0479">Metal-binding</keyword>
<comment type="function">
    <text evidence="8">Reversible hydration of carbon dioxide.</text>
</comment>
<dbReference type="GO" id="GO:0071244">
    <property type="term" value="P:cellular response to carbon dioxide"/>
    <property type="evidence" value="ECO:0007669"/>
    <property type="project" value="TreeGrafter"/>
</dbReference>
<dbReference type="SMART" id="SM00947">
    <property type="entry name" value="Pro_CA"/>
    <property type="match status" value="1"/>
</dbReference>
<evidence type="ECO:0000256" key="8">
    <source>
        <dbReference type="RuleBase" id="RU003956"/>
    </source>
</evidence>
<dbReference type="SUPFAM" id="SSF53056">
    <property type="entry name" value="beta-carbonic anhydrase, cab"/>
    <property type="match status" value="1"/>
</dbReference>
<dbReference type="InterPro" id="IPR001765">
    <property type="entry name" value="Carbonic_anhydrase"/>
</dbReference>
<evidence type="ECO:0000256" key="3">
    <source>
        <dbReference type="ARBA" id="ARBA00022723"/>
    </source>
</evidence>
<evidence type="ECO:0000313" key="10">
    <source>
        <dbReference type="Proteomes" id="UP000807469"/>
    </source>
</evidence>
<feature type="binding site" evidence="7">
    <location>
        <position position="110"/>
    </location>
    <ligand>
        <name>Zn(2+)</name>
        <dbReference type="ChEBI" id="CHEBI:29105"/>
    </ligand>
</feature>
<comment type="cofactor">
    <cofactor evidence="7">
        <name>Zn(2+)</name>
        <dbReference type="ChEBI" id="CHEBI:29105"/>
    </cofactor>
    <text evidence="7">Binds 1 zinc ion per subunit.</text>
</comment>
<evidence type="ECO:0000256" key="1">
    <source>
        <dbReference type="ARBA" id="ARBA00006217"/>
    </source>
</evidence>
<feature type="binding site" evidence="7">
    <location>
        <position position="53"/>
    </location>
    <ligand>
        <name>Zn(2+)</name>
        <dbReference type="ChEBI" id="CHEBI:29105"/>
    </ligand>
</feature>
<dbReference type="Gene3D" id="3.40.1050.10">
    <property type="entry name" value="Carbonic anhydrase"/>
    <property type="match status" value="1"/>
</dbReference>
<proteinExistence type="inferred from homology"/>
<evidence type="ECO:0000313" key="9">
    <source>
        <dbReference type="EMBL" id="KAF9475293.1"/>
    </source>
</evidence>
<dbReference type="PANTHER" id="PTHR11002">
    <property type="entry name" value="CARBONIC ANHYDRASE"/>
    <property type="match status" value="1"/>
</dbReference>
<sequence length="225" mass="24584">MPAQRKDDTIRRILDGNARWAANPASVTNLNATWEVDAFGVPPQHPCILWIGCADSRVPESVIAGGSRPGEIFVHRNIANQIHLDDDNALSVLEYGVDHLDILDVVVVGHTDCGGVAAAFDAAFPPSCSSNPKPSTPISRWIKALTKLAKSLPTPLPPRDRALLRLVEANVKAQVTNLASTDIIKEAWKKYKTGEKCAVYIHGWVYDLETRKIRDLRITRGPPGA</sequence>
<feature type="non-terminal residue" evidence="9">
    <location>
        <position position="225"/>
    </location>
</feature>
<dbReference type="OrthoDB" id="10248475at2759"/>
<comment type="catalytic activity">
    <reaction evidence="6 8">
        <text>hydrogencarbonate + H(+) = CO2 + H2O</text>
        <dbReference type="Rhea" id="RHEA:10748"/>
        <dbReference type="ChEBI" id="CHEBI:15377"/>
        <dbReference type="ChEBI" id="CHEBI:15378"/>
        <dbReference type="ChEBI" id="CHEBI:16526"/>
        <dbReference type="ChEBI" id="CHEBI:17544"/>
        <dbReference type="EC" id="4.2.1.1"/>
    </reaction>
</comment>
<evidence type="ECO:0000256" key="2">
    <source>
        <dbReference type="ARBA" id="ARBA00012925"/>
    </source>
</evidence>
<feature type="binding site" evidence="7">
    <location>
        <position position="113"/>
    </location>
    <ligand>
        <name>Zn(2+)</name>
        <dbReference type="ChEBI" id="CHEBI:29105"/>
    </ligand>
</feature>
<evidence type="ECO:0000256" key="6">
    <source>
        <dbReference type="ARBA" id="ARBA00048348"/>
    </source>
</evidence>
<dbReference type="EMBL" id="MU155338">
    <property type="protein sequence ID" value="KAF9475293.1"/>
    <property type="molecule type" value="Genomic_DNA"/>
</dbReference>
<protein>
    <recommendedName>
        <fullName evidence="2 8">Carbonic anhydrase</fullName>
        <ecNumber evidence="2 8">4.2.1.1</ecNumber>
    </recommendedName>
    <alternativeName>
        <fullName evidence="8">Carbonate dehydratase</fullName>
    </alternativeName>
</protein>
<evidence type="ECO:0000256" key="7">
    <source>
        <dbReference type="PIRSR" id="PIRSR601765-1"/>
    </source>
</evidence>
<evidence type="ECO:0000256" key="5">
    <source>
        <dbReference type="ARBA" id="ARBA00023239"/>
    </source>
</evidence>
<dbReference type="GO" id="GO:0008270">
    <property type="term" value="F:zinc ion binding"/>
    <property type="evidence" value="ECO:0007669"/>
    <property type="project" value="UniProtKB-UniRule"/>
</dbReference>
<dbReference type="InterPro" id="IPR036874">
    <property type="entry name" value="Carbonic_anhydrase_sf"/>
</dbReference>
<feature type="binding site" evidence="7">
    <location>
        <position position="55"/>
    </location>
    <ligand>
        <name>Zn(2+)</name>
        <dbReference type="ChEBI" id="CHEBI:29105"/>
    </ligand>
</feature>
<accession>A0A9P5YT04</accession>
<dbReference type="GO" id="GO:0034599">
    <property type="term" value="P:cellular response to oxidative stress"/>
    <property type="evidence" value="ECO:0007669"/>
    <property type="project" value="TreeGrafter"/>
</dbReference>
<dbReference type="EC" id="4.2.1.1" evidence="2 8"/>
<evidence type="ECO:0000256" key="4">
    <source>
        <dbReference type="ARBA" id="ARBA00022833"/>
    </source>
</evidence>
<keyword evidence="10" id="KW-1185">Reference proteome</keyword>